<evidence type="ECO:0000313" key="3">
    <source>
        <dbReference type="Proteomes" id="UP000237438"/>
    </source>
</evidence>
<evidence type="ECO:0000256" key="1">
    <source>
        <dbReference type="SAM" id="MobiDB-lite"/>
    </source>
</evidence>
<organism evidence="2 3">
    <name type="scientific">Erysiphe pulchra</name>
    <dbReference type="NCBI Taxonomy" id="225359"/>
    <lineage>
        <taxon>Eukaryota</taxon>
        <taxon>Fungi</taxon>
        <taxon>Dikarya</taxon>
        <taxon>Ascomycota</taxon>
        <taxon>Pezizomycotina</taxon>
        <taxon>Leotiomycetes</taxon>
        <taxon>Erysiphales</taxon>
        <taxon>Erysiphaceae</taxon>
        <taxon>Erysiphe</taxon>
    </lineage>
</organism>
<feature type="compositionally biased region" description="Basic and acidic residues" evidence="1">
    <location>
        <begin position="175"/>
        <end position="190"/>
    </location>
</feature>
<accession>A0A2S4PXZ0</accession>
<keyword evidence="3" id="KW-1185">Reference proteome</keyword>
<feature type="region of interest" description="Disordered" evidence="1">
    <location>
        <begin position="165"/>
        <end position="190"/>
    </location>
</feature>
<sequence>MDFRTRPSKHDKLPPPFYLTANSSQLIYCHTCGRIITPRRCQKSTSMPVKYCSDRCRRSKPGPIDRQIEDAFISLLQGNKKSYIEKYNVKEESKNNLDLETGLKKSGKRYQKKGEHRIIVWCSEIQALVFGHHFDRIKSKNSEISVTQINMEDWKSVDMENKNTELNPIQDDLSEVDKSEQGQKRAKERELVRRAARRGVVFGFTINDDNARTQGKGKKSTKPKRDREISKRSNNGEGMTRNESEEIVKKCEAVMTSDAIVVEPSFAKGDWGIRWREENSM</sequence>
<dbReference type="AlphaFoldDB" id="A0A2S4PXZ0"/>
<proteinExistence type="predicted"/>
<dbReference type="Proteomes" id="UP000237438">
    <property type="component" value="Unassembled WGS sequence"/>
</dbReference>
<dbReference type="Pfam" id="PF10013">
    <property type="entry name" value="DUF2256"/>
    <property type="match status" value="1"/>
</dbReference>
<gene>
    <name evidence="2" type="ORF">EPUL_002421</name>
</gene>
<comment type="caution">
    <text evidence="2">The sequence shown here is derived from an EMBL/GenBank/DDBJ whole genome shotgun (WGS) entry which is preliminary data.</text>
</comment>
<protein>
    <submittedName>
        <fullName evidence="2">Uncharacterized protein</fullName>
    </submittedName>
</protein>
<reference evidence="2 3" key="1">
    <citation type="submission" date="2017-10" db="EMBL/GenBank/DDBJ databases">
        <title>Development of genomic resources for the powdery mildew, Erysiphe pulchra.</title>
        <authorList>
            <person name="Wadl P.A."/>
            <person name="Mack B.M."/>
            <person name="Moore G."/>
            <person name="Beltz S.B."/>
        </authorList>
    </citation>
    <scope>NUCLEOTIDE SEQUENCE [LARGE SCALE GENOMIC DNA]</scope>
    <source>
        <strain evidence="2">Cflorida</strain>
    </source>
</reference>
<evidence type="ECO:0000313" key="2">
    <source>
        <dbReference type="EMBL" id="POS86894.1"/>
    </source>
</evidence>
<feature type="region of interest" description="Disordered" evidence="1">
    <location>
        <begin position="207"/>
        <end position="245"/>
    </location>
</feature>
<dbReference type="EMBL" id="PEDP01000231">
    <property type="protein sequence ID" value="POS86894.1"/>
    <property type="molecule type" value="Genomic_DNA"/>
</dbReference>
<dbReference type="OrthoDB" id="537467at2759"/>
<dbReference type="InterPro" id="IPR017136">
    <property type="entry name" value="UCP037205"/>
</dbReference>
<name>A0A2S4PXZ0_9PEZI</name>